<dbReference type="Gene3D" id="2.160.20.10">
    <property type="entry name" value="Single-stranded right-handed beta-helix, Pectin lyase-like"/>
    <property type="match status" value="1"/>
</dbReference>
<name>A0A2N3I5H2_9BACT</name>
<dbReference type="InterPro" id="IPR012334">
    <property type="entry name" value="Pectin_lyas_fold"/>
</dbReference>
<dbReference type="InterPro" id="IPR059226">
    <property type="entry name" value="Choice_anch_Q_dom"/>
</dbReference>
<dbReference type="OrthoDB" id="1111178at2"/>
<keyword evidence="2" id="KW-1185">Reference proteome</keyword>
<organism evidence="1 2">
    <name type="scientific">Labilibaculum filiforme</name>
    <dbReference type="NCBI Taxonomy" id="1940526"/>
    <lineage>
        <taxon>Bacteria</taxon>
        <taxon>Pseudomonadati</taxon>
        <taxon>Bacteroidota</taxon>
        <taxon>Bacteroidia</taxon>
        <taxon>Marinilabiliales</taxon>
        <taxon>Marinifilaceae</taxon>
        <taxon>Labilibaculum</taxon>
    </lineage>
</organism>
<sequence>MHFYRFLFFIAIFISLVSCDKEEQFTTDPNFRLSFSTDTLDFEALFTGFGSTTKQVKVKNTSSNKVIISHLYLQNSESAYRLNVNGIQSNDLMDITLDAKDSLFIFVEVDLQAKNEDAPRMMEDHLVFAVNGNLQGVVLKTVAQDVYVIDTDIQENVIWTANRPYLLTESVWLDKGIDLIVDKGARVYFKKNVALHVKGNLEVTGSFHQPVYFGSSRLDESYKNIPGQWNGIYFYDESTTSYLSHFILENGISGLNFTKSKLDKNPVRIEYGVIRNFTGNGLQASNSNITAHDMLITNCGEECVLLKGEGSYQLVHSTLYNSWFFSARSAPIISYNGNSEDGLIIRNCIVEGNRLNELDAEQAETVLLQHSLLKLGNSAQTTFASSLNECLFNEDPAFINVNEFDFNLSEQSPVINKGSAAYIATCIFDLAGNRRDQDVAPDMGCYEFFETE</sequence>
<reference evidence="1 2" key="1">
    <citation type="journal article" date="2017" name="Front. Microbiol.">
        <title>Labilibaculum manganireducens gen. nov., sp. nov. and Labilibaculum filiforme sp. nov., Novel Bacteroidetes Isolated from Subsurface Sediments of the Baltic Sea.</title>
        <authorList>
            <person name="Vandieken V."/>
            <person name="Marshall I.P."/>
            <person name="Niemann H."/>
            <person name="Engelen B."/>
            <person name="Cypionka H."/>
        </authorList>
    </citation>
    <scope>NUCLEOTIDE SEQUENCE [LARGE SCALE GENOMIC DNA]</scope>
    <source>
        <strain evidence="1 2">59.16B</strain>
    </source>
</reference>
<comment type="caution">
    <text evidence="1">The sequence shown here is derived from an EMBL/GenBank/DDBJ whole genome shotgun (WGS) entry which is preliminary data.</text>
</comment>
<dbReference type="EMBL" id="MVDD01000001">
    <property type="protein sequence ID" value="PKQ65546.1"/>
    <property type="molecule type" value="Genomic_DNA"/>
</dbReference>
<dbReference type="AlphaFoldDB" id="A0A2N3I5H2"/>
<dbReference type="NCBIfam" id="NF041518">
    <property type="entry name" value="choice_anch_Q"/>
    <property type="match status" value="1"/>
</dbReference>
<evidence type="ECO:0008006" key="3">
    <source>
        <dbReference type="Google" id="ProtNLM"/>
    </source>
</evidence>
<dbReference type="SUPFAM" id="SSF51126">
    <property type="entry name" value="Pectin lyase-like"/>
    <property type="match status" value="1"/>
</dbReference>
<dbReference type="InterPro" id="IPR011050">
    <property type="entry name" value="Pectin_lyase_fold/virulence"/>
</dbReference>
<accession>A0A2N3I5H2</accession>
<dbReference type="PROSITE" id="PS51257">
    <property type="entry name" value="PROKAR_LIPOPROTEIN"/>
    <property type="match status" value="1"/>
</dbReference>
<dbReference type="RefSeq" id="WP_101259480.1">
    <property type="nucleotide sequence ID" value="NZ_MVDD01000001.1"/>
</dbReference>
<gene>
    <name evidence="1" type="ORF">BZG02_00645</name>
</gene>
<evidence type="ECO:0000313" key="2">
    <source>
        <dbReference type="Proteomes" id="UP000233535"/>
    </source>
</evidence>
<evidence type="ECO:0000313" key="1">
    <source>
        <dbReference type="EMBL" id="PKQ65546.1"/>
    </source>
</evidence>
<proteinExistence type="predicted"/>
<dbReference type="Proteomes" id="UP000233535">
    <property type="component" value="Unassembled WGS sequence"/>
</dbReference>
<protein>
    <recommendedName>
        <fullName evidence="3">Right handed beta helix domain-containing protein</fullName>
    </recommendedName>
</protein>